<evidence type="ECO:0000259" key="4">
    <source>
        <dbReference type="PROSITE" id="PS51677"/>
    </source>
</evidence>
<dbReference type="Proteomes" id="UP001501196">
    <property type="component" value="Unassembled WGS sequence"/>
</dbReference>
<sequence length="528" mass="52782">MGAAATRRPRGRAASTMGVVALVLLALTGCDRALGGPLPPGASAPASSSAPAPADADASASPEPAEALPGPRVVPGPPALPAGTTTGLVPRLAAMRTDGFAAAARWAVPPGSSALGDTLTGRVADALRAFAEEHGTTWSPGVDLVAGGVATPCGGGSLFAPSPVRLTVGCTVVVASGPVVGERLVVAAVGPGGAADVRREVWYADASGGVHDGTALYADGAPRRVLALVSEGLRAAGRIDPTEDPFAGLDHESSRALLADSVVTGAGAGVVVTLAVPGAPGARPVSVHVPARLLEPVLSDVGRAVLAAASSGEPYAPPDVGAAGDPVDCSLLPCASITFDDGPTSLTPTLLDTLDGTRAAATFFLQGASVQRNPGVAARAVAAGHEVANHTWGHPDLTKLKDDEVVDEVVRTQDAIESATGVRPTSIRPPYGASNRHVRDLIRLPFVVWDVDTRDWQDPGVDAVVERAVGQAVPGSIILMHDTHSDTIEAVPSVIAGLRGRGFALATVSGQFRGALPGAGALVSHGPG</sequence>
<dbReference type="InterPro" id="IPR050248">
    <property type="entry name" value="Polysacc_deacetylase_ArnD"/>
</dbReference>
<comment type="caution">
    <text evidence="5">The sequence shown here is derived from an EMBL/GenBank/DDBJ whole genome shotgun (WGS) entry which is preliminary data.</text>
</comment>
<dbReference type="PROSITE" id="PS51257">
    <property type="entry name" value="PROKAR_LIPOPROTEIN"/>
    <property type="match status" value="1"/>
</dbReference>
<feature type="domain" description="NodB homology" evidence="4">
    <location>
        <begin position="333"/>
        <end position="506"/>
    </location>
</feature>
<evidence type="ECO:0000313" key="6">
    <source>
        <dbReference type="Proteomes" id="UP001501196"/>
    </source>
</evidence>
<organism evidence="5 6">
    <name type="scientific">Agromyces tropicus</name>
    <dbReference type="NCBI Taxonomy" id="555371"/>
    <lineage>
        <taxon>Bacteria</taxon>
        <taxon>Bacillati</taxon>
        <taxon>Actinomycetota</taxon>
        <taxon>Actinomycetes</taxon>
        <taxon>Micrococcales</taxon>
        <taxon>Microbacteriaceae</taxon>
        <taxon>Agromyces</taxon>
    </lineage>
</organism>
<protein>
    <recommendedName>
        <fullName evidence="4">NodB homology domain-containing protein</fullName>
    </recommendedName>
</protein>
<dbReference type="SUPFAM" id="SSF88713">
    <property type="entry name" value="Glycoside hydrolase/deacetylase"/>
    <property type="match status" value="1"/>
</dbReference>
<dbReference type="Pfam" id="PF01522">
    <property type="entry name" value="Polysacc_deac_1"/>
    <property type="match status" value="1"/>
</dbReference>
<reference evidence="5 6" key="1">
    <citation type="journal article" date="2019" name="Int. J. Syst. Evol. Microbiol.">
        <title>The Global Catalogue of Microorganisms (GCM) 10K type strain sequencing project: providing services to taxonomists for standard genome sequencing and annotation.</title>
        <authorList>
            <consortium name="The Broad Institute Genomics Platform"/>
            <consortium name="The Broad Institute Genome Sequencing Center for Infectious Disease"/>
            <person name="Wu L."/>
            <person name="Ma J."/>
        </authorList>
    </citation>
    <scope>NUCLEOTIDE SEQUENCE [LARGE SCALE GENOMIC DNA]</scope>
    <source>
        <strain evidence="5 6">JCM 15672</strain>
    </source>
</reference>
<evidence type="ECO:0000256" key="1">
    <source>
        <dbReference type="ARBA" id="ARBA00022723"/>
    </source>
</evidence>
<evidence type="ECO:0000256" key="2">
    <source>
        <dbReference type="ARBA" id="ARBA00022801"/>
    </source>
</evidence>
<evidence type="ECO:0000256" key="3">
    <source>
        <dbReference type="SAM" id="MobiDB-lite"/>
    </source>
</evidence>
<dbReference type="Gene3D" id="3.20.20.370">
    <property type="entry name" value="Glycoside hydrolase/deacetylase"/>
    <property type="match status" value="1"/>
</dbReference>
<dbReference type="InterPro" id="IPR002509">
    <property type="entry name" value="NODB_dom"/>
</dbReference>
<dbReference type="InterPro" id="IPR011330">
    <property type="entry name" value="Glyco_hydro/deAcase_b/a-brl"/>
</dbReference>
<feature type="compositionally biased region" description="Low complexity" evidence="3">
    <location>
        <begin position="43"/>
        <end position="71"/>
    </location>
</feature>
<dbReference type="PROSITE" id="PS51677">
    <property type="entry name" value="NODB"/>
    <property type="match status" value="1"/>
</dbReference>
<name>A0ABN2UCB7_9MICO</name>
<dbReference type="PANTHER" id="PTHR10587">
    <property type="entry name" value="GLYCOSYL TRANSFERASE-RELATED"/>
    <property type="match status" value="1"/>
</dbReference>
<dbReference type="PANTHER" id="PTHR10587:SF133">
    <property type="entry name" value="CHITIN DEACETYLASE 1-RELATED"/>
    <property type="match status" value="1"/>
</dbReference>
<gene>
    <name evidence="5" type="ORF">GCM10009819_17190</name>
</gene>
<accession>A0ABN2UCB7</accession>
<keyword evidence="2" id="KW-0378">Hydrolase</keyword>
<feature type="region of interest" description="Disordered" evidence="3">
    <location>
        <begin position="38"/>
        <end position="85"/>
    </location>
</feature>
<keyword evidence="6" id="KW-1185">Reference proteome</keyword>
<dbReference type="EMBL" id="BAAAPW010000002">
    <property type="protein sequence ID" value="GAA2033663.1"/>
    <property type="molecule type" value="Genomic_DNA"/>
</dbReference>
<keyword evidence="1" id="KW-0479">Metal-binding</keyword>
<evidence type="ECO:0000313" key="5">
    <source>
        <dbReference type="EMBL" id="GAA2033663.1"/>
    </source>
</evidence>
<proteinExistence type="predicted"/>